<evidence type="ECO:0000313" key="3">
    <source>
        <dbReference type="Proteomes" id="UP000528457"/>
    </source>
</evidence>
<protein>
    <submittedName>
        <fullName evidence="2">Putative tellurite resistance protein B-like protein</fullName>
    </submittedName>
</protein>
<dbReference type="CDD" id="cd07313">
    <property type="entry name" value="terB_like_2"/>
    <property type="match status" value="1"/>
</dbReference>
<dbReference type="InterPro" id="IPR007791">
    <property type="entry name" value="DjlA_N"/>
</dbReference>
<dbReference type="Pfam" id="PF05099">
    <property type="entry name" value="TerB"/>
    <property type="match status" value="1"/>
</dbReference>
<dbReference type="SUPFAM" id="SSF158682">
    <property type="entry name" value="TerB-like"/>
    <property type="match status" value="1"/>
</dbReference>
<accession>A0A7X0MWL5</accession>
<dbReference type="Proteomes" id="UP000528457">
    <property type="component" value="Unassembled WGS sequence"/>
</dbReference>
<reference evidence="2 3" key="1">
    <citation type="submission" date="2020-08" db="EMBL/GenBank/DDBJ databases">
        <title>Genomic Encyclopedia of Type Strains, Phase IV (KMG-IV): sequencing the most valuable type-strain genomes for metagenomic binning, comparative biology and taxonomic classification.</title>
        <authorList>
            <person name="Goeker M."/>
        </authorList>
    </citation>
    <scope>NUCLEOTIDE SEQUENCE [LARGE SCALE GENOMIC DNA]</scope>
    <source>
        <strain evidence="2 3">DSM 22368</strain>
    </source>
</reference>
<dbReference type="EMBL" id="JACHHT010000002">
    <property type="protein sequence ID" value="MBB6522603.1"/>
    <property type="molecule type" value="Genomic_DNA"/>
</dbReference>
<comment type="caution">
    <text evidence="2">The sequence shown here is derived from an EMBL/GenBank/DDBJ whole genome shotgun (WGS) entry which is preliminary data.</text>
</comment>
<gene>
    <name evidence="2" type="ORF">HNR48_002888</name>
</gene>
<evidence type="ECO:0000259" key="1">
    <source>
        <dbReference type="Pfam" id="PF05099"/>
    </source>
</evidence>
<evidence type="ECO:0000313" key="2">
    <source>
        <dbReference type="EMBL" id="MBB6522603.1"/>
    </source>
</evidence>
<sequence length="149" mass="16963">MFDFFKELFEGSCEGAEEVNAEDNLHLAAAALLIEIAVSDEHFCEDELKALEKILNGKMGISQPKLDSIIEQAKAEQGDATSIHQFTTLLNQHYSPVQKRDLVQYMWQIAYADGNLDKYEEYMVRKIADLVHLSHSDFILAKTRAKQEL</sequence>
<dbReference type="AlphaFoldDB" id="A0A7X0MWL5"/>
<dbReference type="InParanoid" id="A0A7X0MWL5"/>
<organism evidence="2 3">
    <name type="scientific">Pseudoteredinibacter isoporae</name>
    <dbReference type="NCBI Taxonomy" id="570281"/>
    <lineage>
        <taxon>Bacteria</taxon>
        <taxon>Pseudomonadati</taxon>
        <taxon>Pseudomonadota</taxon>
        <taxon>Gammaproteobacteria</taxon>
        <taxon>Cellvibrionales</taxon>
        <taxon>Cellvibrionaceae</taxon>
        <taxon>Pseudoteredinibacter</taxon>
    </lineage>
</organism>
<keyword evidence="3" id="KW-1185">Reference proteome</keyword>
<proteinExistence type="predicted"/>
<dbReference type="RefSeq" id="WP_166845564.1">
    <property type="nucleotide sequence ID" value="NZ_JAAONY010000002.1"/>
</dbReference>
<name>A0A7X0MWL5_9GAMM</name>
<dbReference type="Gene3D" id="1.10.3680.10">
    <property type="entry name" value="TerB-like"/>
    <property type="match status" value="1"/>
</dbReference>
<dbReference type="InterPro" id="IPR029024">
    <property type="entry name" value="TerB-like"/>
</dbReference>
<feature type="domain" description="Co-chaperone DjlA N-terminal" evidence="1">
    <location>
        <begin position="26"/>
        <end position="142"/>
    </location>
</feature>